<evidence type="ECO:0000313" key="8">
    <source>
        <dbReference type="EMBL" id="BCO29529.1"/>
    </source>
</evidence>
<dbReference type="InterPro" id="IPR007197">
    <property type="entry name" value="rSAM"/>
</dbReference>
<accession>A0ABM7MTM5</accession>
<evidence type="ECO:0000313" key="9">
    <source>
        <dbReference type="Proteomes" id="UP000824366"/>
    </source>
</evidence>
<keyword evidence="5" id="KW-0411">Iron-sulfur</keyword>
<evidence type="ECO:0000256" key="4">
    <source>
        <dbReference type="ARBA" id="ARBA00023004"/>
    </source>
</evidence>
<sequence length="531" mass="59119">MTHTAPRIILATLNARYIHASLGLRYLLANLDRHGGAGLRAQTLLREYTISRAPQEVVADLLAALGPPQGRVQIIGLGVYIWNVTQTLEVIRQLKTVRPDVKLVLGGPEVSHEVDQQPITALADHVITGWGDVSFAKLCRVLMDGPQPLMKVIPGEQPPLADVTLPYAEYSDADLAHRLLYVEASRGCPFKCEFCLSSLDKTAWAFELDRVLVALDGLYQRGARNFKFVDRTFNLKVAHSVRILQFFLDRLPAADAPPSEQLFLHFEVIPDHLPERLRAMLAQFPPGVLQLEVGVQSFNPAVQHTISRRQDNAATEANLRWLLAHTHAHLHADLIFGLPGETLPSFAEGFDRLLAIGPHEIQLGILKRLRGTPITRHTSAHGMVYDTEPPYTVQHTGVVDAATLQRFARFARYWDLLANSGRYAHTLALLLQHMPQASPFGRFMALSDWLWPHLGATHKLTPEVLVDALFVYLSAHVSPDTVRQALLDDYIASGARANPQALQGLLPRQLPASPRSVRVLASRQDRHREMS</sequence>
<dbReference type="EMBL" id="AP024238">
    <property type="protein sequence ID" value="BCO29529.1"/>
    <property type="molecule type" value="Genomic_DNA"/>
</dbReference>
<dbReference type="PROSITE" id="PS51918">
    <property type="entry name" value="RADICAL_SAM"/>
    <property type="match status" value="1"/>
</dbReference>
<dbReference type="PANTHER" id="PTHR43409:SF16">
    <property type="entry name" value="SLR0320 PROTEIN"/>
    <property type="match status" value="1"/>
</dbReference>
<dbReference type="Pfam" id="PF04055">
    <property type="entry name" value="Radical_SAM"/>
    <property type="match status" value="1"/>
</dbReference>
<keyword evidence="3" id="KW-0479">Metal-binding</keyword>
<dbReference type="PANTHER" id="PTHR43409">
    <property type="entry name" value="ANAEROBIC MAGNESIUM-PROTOPORPHYRIN IX MONOMETHYL ESTER CYCLASE-RELATED"/>
    <property type="match status" value="1"/>
</dbReference>
<evidence type="ECO:0000256" key="5">
    <source>
        <dbReference type="ARBA" id="ARBA00023014"/>
    </source>
</evidence>
<dbReference type="Pfam" id="PF13311">
    <property type="entry name" value="DUF4080"/>
    <property type="match status" value="1"/>
</dbReference>
<dbReference type="InterPro" id="IPR025288">
    <property type="entry name" value="DUF4080"/>
</dbReference>
<dbReference type="InterPro" id="IPR006158">
    <property type="entry name" value="Cobalamin-bd"/>
</dbReference>
<organism evidence="8 9">
    <name type="scientific">Rhodoferax lithotrophicus</name>
    <dbReference type="NCBI Taxonomy" id="2798804"/>
    <lineage>
        <taxon>Bacteria</taxon>
        <taxon>Pseudomonadati</taxon>
        <taxon>Pseudomonadota</taxon>
        <taxon>Betaproteobacteria</taxon>
        <taxon>Burkholderiales</taxon>
        <taxon>Comamonadaceae</taxon>
        <taxon>Rhodoferax</taxon>
    </lineage>
</organism>
<dbReference type="InterPro" id="IPR051198">
    <property type="entry name" value="BchE-like"/>
</dbReference>
<evidence type="ECO:0000256" key="1">
    <source>
        <dbReference type="ARBA" id="ARBA00001966"/>
    </source>
</evidence>
<feature type="domain" description="Radical SAM core" evidence="7">
    <location>
        <begin position="174"/>
        <end position="411"/>
    </location>
</feature>
<comment type="cofactor">
    <cofactor evidence="1">
        <name>[4Fe-4S] cluster</name>
        <dbReference type="ChEBI" id="CHEBI:49883"/>
    </cofactor>
</comment>
<dbReference type="SMART" id="SM00729">
    <property type="entry name" value="Elp3"/>
    <property type="match status" value="1"/>
</dbReference>
<dbReference type="CDD" id="cd01335">
    <property type="entry name" value="Radical_SAM"/>
    <property type="match status" value="1"/>
</dbReference>
<proteinExistence type="predicted"/>
<dbReference type="RefSeq" id="WP_223905637.1">
    <property type="nucleotide sequence ID" value="NZ_AP024238.1"/>
</dbReference>
<name>A0ABM7MTM5_9BURK</name>
<dbReference type="Gene3D" id="3.40.50.280">
    <property type="entry name" value="Cobalamin-binding domain"/>
    <property type="match status" value="1"/>
</dbReference>
<gene>
    <name evidence="8" type="ORF">MIZ03_4452</name>
</gene>
<dbReference type="SFLD" id="SFLDG01082">
    <property type="entry name" value="B12-binding_domain_containing"/>
    <property type="match status" value="1"/>
</dbReference>
<keyword evidence="9" id="KW-1185">Reference proteome</keyword>
<dbReference type="InterPro" id="IPR023404">
    <property type="entry name" value="rSAM_horseshoe"/>
</dbReference>
<evidence type="ECO:0008006" key="10">
    <source>
        <dbReference type="Google" id="ProtNLM"/>
    </source>
</evidence>
<feature type="domain" description="B12-binding" evidence="6">
    <location>
        <begin position="6"/>
        <end position="149"/>
    </location>
</feature>
<dbReference type="SUPFAM" id="SSF102114">
    <property type="entry name" value="Radical SAM enzymes"/>
    <property type="match status" value="1"/>
</dbReference>
<dbReference type="PROSITE" id="PS51332">
    <property type="entry name" value="B12_BINDING"/>
    <property type="match status" value="1"/>
</dbReference>
<dbReference type="Pfam" id="PF02310">
    <property type="entry name" value="B12-binding"/>
    <property type="match status" value="1"/>
</dbReference>
<reference evidence="8 9" key="1">
    <citation type="journal article" date="2021" name="Microbiol. Spectr.">
        <title>A Single Bacterium Capable of Oxidation and Reduction of Iron at Circumneutral pH.</title>
        <authorList>
            <person name="Kato S."/>
            <person name="Ohkuma M."/>
        </authorList>
    </citation>
    <scope>NUCLEOTIDE SEQUENCE [LARGE SCALE GENOMIC DNA]</scope>
    <source>
        <strain evidence="8 9">MIZ03</strain>
    </source>
</reference>
<evidence type="ECO:0000256" key="3">
    <source>
        <dbReference type="ARBA" id="ARBA00022723"/>
    </source>
</evidence>
<keyword evidence="4" id="KW-0408">Iron</keyword>
<dbReference type="Proteomes" id="UP000824366">
    <property type="component" value="Chromosome"/>
</dbReference>
<dbReference type="InterPro" id="IPR058240">
    <property type="entry name" value="rSAM_sf"/>
</dbReference>
<dbReference type="Gene3D" id="3.80.30.20">
    <property type="entry name" value="tm_1862 like domain"/>
    <property type="match status" value="1"/>
</dbReference>
<evidence type="ECO:0000256" key="2">
    <source>
        <dbReference type="ARBA" id="ARBA00022691"/>
    </source>
</evidence>
<evidence type="ECO:0000259" key="6">
    <source>
        <dbReference type="PROSITE" id="PS51332"/>
    </source>
</evidence>
<dbReference type="SFLD" id="SFLDS00029">
    <property type="entry name" value="Radical_SAM"/>
    <property type="match status" value="1"/>
</dbReference>
<evidence type="ECO:0000259" key="7">
    <source>
        <dbReference type="PROSITE" id="PS51918"/>
    </source>
</evidence>
<dbReference type="InterPro" id="IPR006638">
    <property type="entry name" value="Elp3/MiaA/NifB-like_rSAM"/>
</dbReference>
<protein>
    <recommendedName>
        <fullName evidence="10">Radical SAM domain protein</fullName>
    </recommendedName>
</protein>
<keyword evidence="2" id="KW-0949">S-adenosyl-L-methionine</keyword>